<evidence type="ECO:0000256" key="1">
    <source>
        <dbReference type="ARBA" id="ARBA00004651"/>
    </source>
</evidence>
<keyword evidence="4 6" id="KW-1133">Transmembrane helix</keyword>
<feature type="transmembrane region" description="Helical" evidence="6">
    <location>
        <begin position="88"/>
        <end position="106"/>
    </location>
</feature>
<dbReference type="PANTHER" id="PTHR39087:SF2">
    <property type="entry name" value="UPF0104 MEMBRANE PROTEIN MJ1595"/>
    <property type="match status" value="1"/>
</dbReference>
<feature type="transmembrane region" description="Helical" evidence="6">
    <location>
        <begin position="245"/>
        <end position="270"/>
    </location>
</feature>
<feature type="transmembrane region" description="Helical" evidence="6">
    <location>
        <begin position="213"/>
        <end position="233"/>
    </location>
</feature>
<evidence type="ECO:0000256" key="2">
    <source>
        <dbReference type="ARBA" id="ARBA00022475"/>
    </source>
</evidence>
<accession>A0A2U8FTV4</accession>
<evidence type="ECO:0000256" key="5">
    <source>
        <dbReference type="ARBA" id="ARBA00023136"/>
    </source>
</evidence>
<comment type="subcellular location">
    <subcellularLocation>
        <location evidence="1">Cell membrane</location>
        <topology evidence="1">Multi-pass membrane protein</topology>
    </subcellularLocation>
</comment>
<protein>
    <submittedName>
        <fullName evidence="7">TIGR00374 family protein</fullName>
    </submittedName>
</protein>
<evidence type="ECO:0000256" key="4">
    <source>
        <dbReference type="ARBA" id="ARBA00022989"/>
    </source>
</evidence>
<keyword evidence="3 6" id="KW-0812">Transmembrane</keyword>
<gene>
    <name evidence="7" type="ORF">DEH84_14420</name>
</gene>
<keyword evidence="8" id="KW-1185">Reference proteome</keyword>
<evidence type="ECO:0000256" key="3">
    <source>
        <dbReference type="ARBA" id="ARBA00022692"/>
    </source>
</evidence>
<dbReference type="AlphaFoldDB" id="A0A2U8FTV4"/>
<dbReference type="EMBL" id="CP029210">
    <property type="protein sequence ID" value="AWI54485.1"/>
    <property type="molecule type" value="Genomic_DNA"/>
</dbReference>
<keyword evidence="2" id="KW-1003">Cell membrane</keyword>
<feature type="transmembrane region" description="Helical" evidence="6">
    <location>
        <begin position="19"/>
        <end position="37"/>
    </location>
</feature>
<name>A0A2U8FTV4_9BURK</name>
<evidence type="ECO:0000313" key="7">
    <source>
        <dbReference type="EMBL" id="AWI54485.1"/>
    </source>
</evidence>
<feature type="transmembrane region" description="Helical" evidence="6">
    <location>
        <begin position="157"/>
        <end position="177"/>
    </location>
</feature>
<feature type="transmembrane region" description="Helical" evidence="6">
    <location>
        <begin position="126"/>
        <end position="145"/>
    </location>
</feature>
<dbReference type="Proteomes" id="UP000244892">
    <property type="component" value="Chromosome"/>
</dbReference>
<dbReference type="NCBIfam" id="TIGR00374">
    <property type="entry name" value="flippase-like domain"/>
    <property type="match status" value="1"/>
</dbReference>
<proteinExistence type="predicted"/>
<keyword evidence="5 6" id="KW-0472">Membrane</keyword>
<dbReference type="Pfam" id="PF03706">
    <property type="entry name" value="LPG_synthase_TM"/>
    <property type="match status" value="1"/>
</dbReference>
<dbReference type="KEGG" id="aon:DEH84_14420"/>
<dbReference type="PANTHER" id="PTHR39087">
    <property type="entry name" value="UPF0104 MEMBRANE PROTEIN MJ1595"/>
    <property type="match status" value="1"/>
</dbReference>
<dbReference type="RefSeq" id="WP_109037479.1">
    <property type="nucleotide sequence ID" value="NZ_CP029210.1"/>
</dbReference>
<feature type="transmembrane region" description="Helical" evidence="6">
    <location>
        <begin position="290"/>
        <end position="317"/>
    </location>
</feature>
<dbReference type="OrthoDB" id="9799911at2"/>
<evidence type="ECO:0000313" key="8">
    <source>
        <dbReference type="Proteomes" id="UP000244892"/>
    </source>
</evidence>
<organism evidence="7 8">
    <name type="scientific">Aquabacterium olei</name>
    <dbReference type="NCBI Taxonomy" id="1296669"/>
    <lineage>
        <taxon>Bacteria</taxon>
        <taxon>Pseudomonadati</taxon>
        <taxon>Pseudomonadota</taxon>
        <taxon>Betaproteobacteria</taxon>
        <taxon>Burkholderiales</taxon>
        <taxon>Aquabacterium</taxon>
    </lineage>
</organism>
<dbReference type="InterPro" id="IPR022791">
    <property type="entry name" value="L-PG_synthase/AglD"/>
</dbReference>
<dbReference type="GO" id="GO:0005886">
    <property type="term" value="C:plasma membrane"/>
    <property type="evidence" value="ECO:0007669"/>
    <property type="project" value="UniProtKB-SubCell"/>
</dbReference>
<evidence type="ECO:0000256" key="6">
    <source>
        <dbReference type="SAM" id="Phobius"/>
    </source>
</evidence>
<reference evidence="7 8" key="1">
    <citation type="submission" date="2018-05" db="EMBL/GenBank/DDBJ databases">
        <title>complete genome sequence of Aquabacterium olei NBRC 110486.</title>
        <authorList>
            <person name="Tang B."/>
            <person name="Chang J."/>
            <person name="Zhang L."/>
            <person name="Yang H."/>
        </authorList>
    </citation>
    <scope>NUCLEOTIDE SEQUENCE [LARGE SCALE GENOMIC DNA]</scope>
    <source>
        <strain evidence="7 8">NBRC 110486</strain>
    </source>
</reference>
<sequence length="323" mass="35122">MNSNAAPPAPPHTNLMRKLAVYGLFAVFAVWCVTAFRKDIAQVDPSQLQAGWGAVLLAGGLSLVNYALRVWRWRLYMTRLGHSLPWRFVALTYMAGFAFTLSPGKIGEMVRARYYQPHGIGLPASGAAFFVERLLDLLAMMLLTAAALTELQAYQRFLWVALALVGGLLAMLMLLPWPRVAAHLDQRAAHRLLRPAQTIVHTLVRARALLSPGILLGGMALGLAAWALEAIGLKLVADVLSPEPLAMASAMGIYAVAIIVGALSFLPGGLGSTEFVMAGLLYAHGFTMPQAILLTLVCRLLTLWLAVVIGWYCVWVLRHTKQT</sequence>
<feature type="transmembrane region" description="Helical" evidence="6">
    <location>
        <begin position="49"/>
        <end position="68"/>
    </location>
</feature>